<keyword evidence="4 6" id="KW-1133">Transmembrane helix</keyword>
<keyword evidence="2" id="KW-1003">Cell membrane</keyword>
<feature type="transmembrane region" description="Helical" evidence="6">
    <location>
        <begin position="187"/>
        <end position="211"/>
    </location>
</feature>
<reference evidence="7 8" key="1">
    <citation type="submission" date="2019-04" db="EMBL/GenBank/DDBJ databases">
        <title>Genome of a novel bacterium Candidatus Jettenia ecosi reconstructed from metagenome of an anammox bioreactor.</title>
        <authorList>
            <person name="Mardanov A.V."/>
            <person name="Beletsky A.V."/>
            <person name="Ravin N.V."/>
            <person name="Botchkova E.A."/>
            <person name="Litti Y.V."/>
            <person name="Nozhevnikova A.N."/>
        </authorList>
    </citation>
    <scope>NUCLEOTIDE SEQUENCE [LARGE SCALE GENOMIC DNA]</scope>
    <source>
        <strain evidence="7">J2</strain>
    </source>
</reference>
<evidence type="ECO:0000256" key="3">
    <source>
        <dbReference type="ARBA" id="ARBA00022692"/>
    </source>
</evidence>
<feature type="transmembrane region" description="Helical" evidence="6">
    <location>
        <begin position="427"/>
        <end position="448"/>
    </location>
</feature>
<accession>A0A533Q8C1</accession>
<evidence type="ECO:0000256" key="5">
    <source>
        <dbReference type="ARBA" id="ARBA00023136"/>
    </source>
</evidence>
<organism evidence="7 8">
    <name type="scientific">Candidatus Jettenia ecosi</name>
    <dbReference type="NCBI Taxonomy" id="2494326"/>
    <lineage>
        <taxon>Bacteria</taxon>
        <taxon>Pseudomonadati</taxon>
        <taxon>Planctomycetota</taxon>
        <taxon>Candidatus Brocadiia</taxon>
        <taxon>Candidatus Brocadiales</taxon>
        <taxon>Candidatus Brocadiaceae</taxon>
        <taxon>Candidatus Jettenia</taxon>
    </lineage>
</organism>
<dbReference type="GO" id="GO:0005886">
    <property type="term" value="C:plasma membrane"/>
    <property type="evidence" value="ECO:0007669"/>
    <property type="project" value="UniProtKB-SubCell"/>
</dbReference>
<dbReference type="InterPro" id="IPR050833">
    <property type="entry name" value="Poly_Biosynth_Transport"/>
</dbReference>
<dbReference type="Proteomes" id="UP000319783">
    <property type="component" value="Unassembled WGS sequence"/>
</dbReference>
<feature type="transmembrane region" description="Helical" evidence="6">
    <location>
        <begin position="130"/>
        <end position="150"/>
    </location>
</feature>
<proteinExistence type="predicted"/>
<dbReference type="Pfam" id="PF13440">
    <property type="entry name" value="Polysacc_synt_3"/>
    <property type="match status" value="1"/>
</dbReference>
<evidence type="ECO:0000256" key="2">
    <source>
        <dbReference type="ARBA" id="ARBA00022475"/>
    </source>
</evidence>
<feature type="transmembrane region" description="Helical" evidence="6">
    <location>
        <begin position="162"/>
        <end position="181"/>
    </location>
</feature>
<comment type="caution">
    <text evidence="7">The sequence shown here is derived from an EMBL/GenBank/DDBJ whole genome shotgun (WGS) entry which is preliminary data.</text>
</comment>
<protein>
    <submittedName>
        <fullName evidence="7">Polysaccharide biosynthesis protein</fullName>
    </submittedName>
</protein>
<feature type="transmembrane region" description="Helical" evidence="6">
    <location>
        <begin position="93"/>
        <end position="110"/>
    </location>
</feature>
<feature type="transmembrane region" description="Helical" evidence="6">
    <location>
        <begin position="368"/>
        <end position="388"/>
    </location>
</feature>
<evidence type="ECO:0000256" key="4">
    <source>
        <dbReference type="ARBA" id="ARBA00022989"/>
    </source>
</evidence>
<sequence>MKNHIKRLGKDSIIYGVGDALKRMVVFLLLPVYTRYLTPTDYGRLELLMVTLNILFIIGSQGMGTAFSRFYGASRAELQNSELKRSELIRTSQYYLIFSSMIIYGLLHIFSEQFSKLLFDQSDPHLTSFIKIIAFTSLFQIMSVIPFMLYRVRMQPMKFITVSLIGFFLQAALNVYFVVVVKTGVKGILLGNAISALVVVIINIVSTKSVLFHTFSFLKLKHLLKFGLPLIPVGIFSWIMHFSDKFLLQKFATTHELGLYSIGSRFSNIVTLLIIGPFMMSWGAYCFQIATTEHAKQTFKIITTYFLFILCSISMGLVVLTPLVIKLMAGKQFWGAYIVVLPLVCANITYGMFYMFSLGINITKKTHYFLYIMSFGATLNIILNVIFIPKFGMIGAGFVSFTSNLVITIATYFISQRLYYIPFEKARFLKICSIFIVITGCSWAFQMSNMLFDILFRILLIVVFFLSLYLVKFLQNNEINYIKRAYNNLLQQKGIYNKIKFGYGLIRVQ</sequence>
<feature type="transmembrane region" description="Helical" evidence="6">
    <location>
        <begin position="454"/>
        <end position="474"/>
    </location>
</feature>
<evidence type="ECO:0000256" key="6">
    <source>
        <dbReference type="SAM" id="Phobius"/>
    </source>
</evidence>
<comment type="subcellular location">
    <subcellularLocation>
        <location evidence="1">Cell membrane</location>
        <topology evidence="1">Multi-pass membrane protein</topology>
    </subcellularLocation>
</comment>
<feature type="transmembrane region" description="Helical" evidence="6">
    <location>
        <begin position="54"/>
        <end position="72"/>
    </location>
</feature>
<feature type="transmembrane region" description="Helical" evidence="6">
    <location>
        <begin position="262"/>
        <end position="285"/>
    </location>
</feature>
<dbReference type="AlphaFoldDB" id="A0A533Q8C1"/>
<dbReference type="EMBL" id="SULG01000072">
    <property type="protein sequence ID" value="TLD40908.1"/>
    <property type="molecule type" value="Genomic_DNA"/>
</dbReference>
<dbReference type="PANTHER" id="PTHR30250">
    <property type="entry name" value="PST FAMILY PREDICTED COLANIC ACID TRANSPORTER"/>
    <property type="match status" value="1"/>
</dbReference>
<evidence type="ECO:0000256" key="1">
    <source>
        <dbReference type="ARBA" id="ARBA00004651"/>
    </source>
</evidence>
<feature type="transmembrane region" description="Helical" evidence="6">
    <location>
        <begin position="305"/>
        <end position="328"/>
    </location>
</feature>
<name>A0A533Q8C1_9BACT</name>
<feature type="transmembrane region" description="Helical" evidence="6">
    <location>
        <begin position="12"/>
        <end position="34"/>
    </location>
</feature>
<evidence type="ECO:0000313" key="7">
    <source>
        <dbReference type="EMBL" id="TLD40908.1"/>
    </source>
</evidence>
<feature type="transmembrane region" description="Helical" evidence="6">
    <location>
        <begin position="334"/>
        <end position="356"/>
    </location>
</feature>
<keyword evidence="3 6" id="KW-0812">Transmembrane</keyword>
<keyword evidence="5 6" id="KW-0472">Membrane</keyword>
<evidence type="ECO:0000313" key="8">
    <source>
        <dbReference type="Proteomes" id="UP000319783"/>
    </source>
</evidence>
<gene>
    <name evidence="7" type="ORF">JETT_2828</name>
</gene>
<dbReference type="PANTHER" id="PTHR30250:SF11">
    <property type="entry name" value="O-ANTIGEN TRANSPORTER-RELATED"/>
    <property type="match status" value="1"/>
</dbReference>
<feature type="transmembrane region" description="Helical" evidence="6">
    <location>
        <begin position="223"/>
        <end position="242"/>
    </location>
</feature>
<feature type="transmembrane region" description="Helical" evidence="6">
    <location>
        <begin position="394"/>
        <end position="415"/>
    </location>
</feature>